<name>A0A4Z2I278_9TELE</name>
<evidence type="ECO:0000256" key="3">
    <source>
        <dbReference type="ARBA" id="ARBA00022833"/>
    </source>
</evidence>
<dbReference type="AlphaFoldDB" id="A0A4Z2I278"/>
<dbReference type="InterPro" id="IPR043136">
    <property type="entry name" value="B30.2/SPRY_sf"/>
</dbReference>
<dbReference type="InterPro" id="IPR003877">
    <property type="entry name" value="SPRY_dom"/>
</dbReference>
<dbReference type="Proteomes" id="UP000314294">
    <property type="component" value="Unassembled WGS sequence"/>
</dbReference>
<keyword evidence="1" id="KW-0479">Metal-binding</keyword>
<dbReference type="PANTHER" id="PTHR25465">
    <property type="entry name" value="B-BOX DOMAIN CONTAINING"/>
    <property type="match status" value="1"/>
</dbReference>
<dbReference type="PROSITE" id="PS50188">
    <property type="entry name" value="B302_SPRY"/>
    <property type="match status" value="1"/>
</dbReference>
<protein>
    <submittedName>
        <fullName evidence="7">Tripartite motif-containing protein 16</fullName>
    </submittedName>
</protein>
<dbReference type="CDD" id="cd19769">
    <property type="entry name" value="Bbox2_TRIM16-like"/>
    <property type="match status" value="1"/>
</dbReference>
<dbReference type="Gene3D" id="2.60.120.920">
    <property type="match status" value="1"/>
</dbReference>
<dbReference type="InterPro" id="IPR003879">
    <property type="entry name" value="Butyrophylin_SPRY"/>
</dbReference>
<dbReference type="Gene3D" id="4.10.830.40">
    <property type="match status" value="1"/>
</dbReference>
<dbReference type="SMART" id="SM00449">
    <property type="entry name" value="SPRY"/>
    <property type="match status" value="1"/>
</dbReference>
<dbReference type="PRINTS" id="PR01407">
    <property type="entry name" value="BUTYPHLNCDUF"/>
</dbReference>
<keyword evidence="8" id="KW-1185">Reference proteome</keyword>
<dbReference type="InterPro" id="IPR058030">
    <property type="entry name" value="TRIM8/14/16/25/29/45/65_CC"/>
</dbReference>
<keyword evidence="4" id="KW-0175">Coiled coil</keyword>
<dbReference type="PANTHER" id="PTHR25465:SF10">
    <property type="entry name" value="TRIPARTITE MOTIF-CONTAINING PROTEIN 16-RELATED"/>
    <property type="match status" value="1"/>
</dbReference>
<dbReference type="GO" id="GO:0008270">
    <property type="term" value="F:zinc ion binding"/>
    <property type="evidence" value="ECO:0007669"/>
    <property type="project" value="UniProtKB-KW"/>
</dbReference>
<comment type="caution">
    <text evidence="7">The sequence shown here is derived from an EMBL/GenBank/DDBJ whole genome shotgun (WGS) entry which is preliminary data.</text>
</comment>
<dbReference type="InterPro" id="IPR000315">
    <property type="entry name" value="Znf_B-box"/>
</dbReference>
<dbReference type="InterPro" id="IPR051051">
    <property type="entry name" value="E3_ubiq-ligase_TRIM/RNF"/>
</dbReference>
<sequence length="476" mass="54176">MTTLSSNQEENSKESQRYTGVKKEPRDRGTLLPQDVFCDSCMDSPSKALKSCLTCLVSYCEAHLRPHLENAKFQNHRLVDPLHDIDCQTCELHQRPLERFCLTDGCCVCLDCEEHEGHATASVGEARTQIETELQKQQEEISQRASAAEIAIGKLRSNNDVIKSSVQEVVVIVEQQFARLQTAVEEAKRGVVDALEGEQRKALRQAEGIRAHLEQRKTELMSNVAQMNKLSRSKSDVDFLQEYSEWKKGMADVHLPGPYISRTDHLTGYVQVVTDSTHELCELVLSSYKDTLQCICKSDTKSLTFDPDTTHRFLRVTEDNRKLTNTSPWQHSYPDHPSRFEYWRQALTSDSLYLGRHYIETELSGEGAHVGVTYKSIDRKGEKNTSCITGNDFSWCVGRNSQGFFTWHAGVETALDVPDIARLGLYVDFHRGSVSFYDATGHMRLLRKYMADFIEPLYVTSWLSKKDNVVFLVNEK</sequence>
<evidence type="ECO:0000313" key="7">
    <source>
        <dbReference type="EMBL" id="TNN71575.1"/>
    </source>
</evidence>
<dbReference type="InterPro" id="IPR013320">
    <property type="entry name" value="ConA-like_dom_sf"/>
</dbReference>
<dbReference type="Gene3D" id="3.30.160.60">
    <property type="entry name" value="Classic Zinc Finger"/>
    <property type="match status" value="1"/>
</dbReference>
<evidence type="ECO:0000256" key="5">
    <source>
        <dbReference type="SAM" id="MobiDB-lite"/>
    </source>
</evidence>
<feature type="domain" description="B30.2/SPRY" evidence="6">
    <location>
        <begin position="283"/>
        <end position="476"/>
    </location>
</feature>
<dbReference type="CDD" id="cd19839">
    <property type="entry name" value="Bbox1_TRIM16"/>
    <property type="match status" value="1"/>
</dbReference>
<dbReference type="SUPFAM" id="SSF57845">
    <property type="entry name" value="B-box zinc-binding domain"/>
    <property type="match status" value="1"/>
</dbReference>
<evidence type="ECO:0000256" key="2">
    <source>
        <dbReference type="ARBA" id="ARBA00022771"/>
    </source>
</evidence>
<organism evidence="7 8">
    <name type="scientific">Liparis tanakae</name>
    <name type="common">Tanaka's snailfish</name>
    <dbReference type="NCBI Taxonomy" id="230148"/>
    <lineage>
        <taxon>Eukaryota</taxon>
        <taxon>Metazoa</taxon>
        <taxon>Chordata</taxon>
        <taxon>Craniata</taxon>
        <taxon>Vertebrata</taxon>
        <taxon>Euteleostomi</taxon>
        <taxon>Actinopterygii</taxon>
        <taxon>Neopterygii</taxon>
        <taxon>Teleostei</taxon>
        <taxon>Neoteleostei</taxon>
        <taxon>Acanthomorphata</taxon>
        <taxon>Eupercaria</taxon>
        <taxon>Perciformes</taxon>
        <taxon>Cottioidei</taxon>
        <taxon>Cottales</taxon>
        <taxon>Liparidae</taxon>
        <taxon>Liparis</taxon>
    </lineage>
</organism>
<dbReference type="Pfam" id="PF25600">
    <property type="entry name" value="TRIM_CC"/>
    <property type="match status" value="1"/>
</dbReference>
<evidence type="ECO:0000259" key="6">
    <source>
        <dbReference type="PROSITE" id="PS50188"/>
    </source>
</evidence>
<dbReference type="SUPFAM" id="SSF49899">
    <property type="entry name" value="Concanavalin A-like lectins/glucanases"/>
    <property type="match status" value="1"/>
</dbReference>
<reference evidence="7 8" key="1">
    <citation type="submission" date="2019-03" db="EMBL/GenBank/DDBJ databases">
        <title>First draft genome of Liparis tanakae, snailfish: a comprehensive survey of snailfish specific genes.</title>
        <authorList>
            <person name="Kim W."/>
            <person name="Song I."/>
            <person name="Jeong J.-H."/>
            <person name="Kim D."/>
            <person name="Kim S."/>
            <person name="Ryu S."/>
            <person name="Song J.Y."/>
            <person name="Lee S.K."/>
        </authorList>
    </citation>
    <scope>NUCLEOTIDE SEQUENCE [LARGE SCALE GENOMIC DNA]</scope>
    <source>
        <tissue evidence="7">Muscle</tissue>
    </source>
</reference>
<proteinExistence type="predicted"/>
<dbReference type="Pfam" id="PF00622">
    <property type="entry name" value="SPRY"/>
    <property type="match status" value="1"/>
</dbReference>
<feature type="coiled-coil region" evidence="4">
    <location>
        <begin position="203"/>
        <end position="230"/>
    </location>
</feature>
<dbReference type="Pfam" id="PF00643">
    <property type="entry name" value="zf-B_box"/>
    <property type="match status" value="1"/>
</dbReference>
<feature type="compositionally biased region" description="Basic and acidic residues" evidence="5">
    <location>
        <begin position="10"/>
        <end position="27"/>
    </location>
</feature>
<dbReference type="OrthoDB" id="6270329at2759"/>
<dbReference type="InterPro" id="IPR001870">
    <property type="entry name" value="B30.2/SPRY"/>
</dbReference>
<dbReference type="InterPro" id="IPR006574">
    <property type="entry name" value="PRY"/>
</dbReference>
<dbReference type="GO" id="GO:0005737">
    <property type="term" value="C:cytoplasm"/>
    <property type="evidence" value="ECO:0007669"/>
    <property type="project" value="UniProtKB-ARBA"/>
</dbReference>
<dbReference type="SMART" id="SM00589">
    <property type="entry name" value="PRY"/>
    <property type="match status" value="1"/>
</dbReference>
<dbReference type="Pfam" id="PF13765">
    <property type="entry name" value="PRY"/>
    <property type="match status" value="1"/>
</dbReference>
<gene>
    <name evidence="7" type="primary">Trim16_11</name>
    <name evidence="7" type="ORF">EYF80_018261</name>
</gene>
<evidence type="ECO:0000256" key="4">
    <source>
        <dbReference type="SAM" id="Coils"/>
    </source>
</evidence>
<keyword evidence="3" id="KW-0862">Zinc</keyword>
<evidence type="ECO:0000313" key="8">
    <source>
        <dbReference type="Proteomes" id="UP000314294"/>
    </source>
</evidence>
<accession>A0A4Z2I278</accession>
<keyword evidence="2" id="KW-0863">Zinc-finger</keyword>
<evidence type="ECO:0000256" key="1">
    <source>
        <dbReference type="ARBA" id="ARBA00022723"/>
    </source>
</evidence>
<dbReference type="EMBL" id="SRLO01000148">
    <property type="protein sequence ID" value="TNN71575.1"/>
    <property type="molecule type" value="Genomic_DNA"/>
</dbReference>
<feature type="region of interest" description="Disordered" evidence="5">
    <location>
        <begin position="1"/>
        <end position="27"/>
    </location>
</feature>